<reference evidence="1 2" key="1">
    <citation type="journal article" date="2013" name="Genome Announc.">
        <title>Draft Genome Sequence of Cesiribacter andamanensis Strain AMV16T, Isolated from a Soil Sample from a Mud Volcano in the Andaman Islands, India.</title>
        <authorList>
            <person name="Shivaji S."/>
            <person name="Ara S."/>
            <person name="Begum Z."/>
            <person name="Srinivas T.N."/>
            <person name="Singh A."/>
            <person name="Kumar Pinnaka A."/>
        </authorList>
    </citation>
    <scope>NUCLEOTIDE SEQUENCE [LARGE SCALE GENOMIC DNA]</scope>
    <source>
        <strain evidence="1 2">AMV16</strain>
    </source>
</reference>
<protein>
    <recommendedName>
        <fullName evidence="3">Secretion system C-terminal sorting domain-containing protein</fullName>
    </recommendedName>
</protein>
<organism evidence="1 2">
    <name type="scientific">Cesiribacter andamanensis AMV16</name>
    <dbReference type="NCBI Taxonomy" id="1279009"/>
    <lineage>
        <taxon>Bacteria</taxon>
        <taxon>Pseudomonadati</taxon>
        <taxon>Bacteroidota</taxon>
        <taxon>Cytophagia</taxon>
        <taxon>Cytophagales</taxon>
        <taxon>Cesiribacteraceae</taxon>
        <taxon>Cesiribacter</taxon>
    </lineage>
</organism>
<dbReference type="InterPro" id="IPR026444">
    <property type="entry name" value="Secre_tail"/>
</dbReference>
<keyword evidence="2" id="KW-1185">Reference proteome</keyword>
<name>M7NSP4_9BACT</name>
<sequence length="329" mass="36191">MLLLLLVPLAFVKANFPHSRAGIAPLSGPRTEPAVTDQPAYWYEALPNGTVKLNVNNTTSYEVVGDLIRERLPDHAYGEILTEFAIPSGSTYSYIDDHVLPGETYFYVFEYRIEGVYGWVINFDTVTVQSVIPALGNFYLIAASSDDEYDILQDGKTIVIENTNIRAEANADLTGSVIFYLNGKRFKDNTAPFALFPETKGDFKKGRLTNGSYHLMAIAYPEKNGKGIPGDTLTVNFTVENMYEDAKVSLFPNPVEGRSVLDIAGSSNSPVTVHIIPHSGSAKKMIWQGVLNDAGTAQIPIETQGLRKGIYILSITVGDQVINKRFVVQ</sequence>
<evidence type="ECO:0000313" key="1">
    <source>
        <dbReference type="EMBL" id="EMR01519.1"/>
    </source>
</evidence>
<gene>
    <name evidence="1" type="ORF">ADICEAN_03355</name>
</gene>
<proteinExistence type="predicted"/>
<dbReference type="AlphaFoldDB" id="M7NSP4"/>
<evidence type="ECO:0008006" key="3">
    <source>
        <dbReference type="Google" id="ProtNLM"/>
    </source>
</evidence>
<dbReference type="Proteomes" id="UP000011910">
    <property type="component" value="Unassembled WGS sequence"/>
</dbReference>
<comment type="caution">
    <text evidence="1">The sequence shown here is derived from an EMBL/GenBank/DDBJ whole genome shotgun (WGS) entry which is preliminary data.</text>
</comment>
<accession>M7NSP4</accession>
<dbReference type="eggNOG" id="COG3055">
    <property type="taxonomic scope" value="Bacteria"/>
</dbReference>
<dbReference type="NCBIfam" id="TIGR04183">
    <property type="entry name" value="Por_Secre_tail"/>
    <property type="match status" value="1"/>
</dbReference>
<evidence type="ECO:0000313" key="2">
    <source>
        <dbReference type="Proteomes" id="UP000011910"/>
    </source>
</evidence>
<dbReference type="EMBL" id="AODQ01000109">
    <property type="protein sequence ID" value="EMR01519.1"/>
    <property type="molecule type" value="Genomic_DNA"/>
</dbReference>